<dbReference type="InterPro" id="IPR016180">
    <property type="entry name" value="Ribosomal_uL16_dom"/>
</dbReference>
<protein>
    <recommendedName>
        <fullName evidence="6 7">Large ribosomal subunit protein uL16</fullName>
    </recommendedName>
</protein>
<dbReference type="InterPro" id="IPR000114">
    <property type="entry name" value="Ribosomal_uL16_bact-type"/>
</dbReference>
<reference evidence="11 12" key="1">
    <citation type="submission" date="2018-10" db="EMBL/GenBank/DDBJ databases">
        <title>Ulvibacterium marinum gen. nov., sp. nov., a novel marine bacterium of the family Flavobacteriaceae, isolated from a culture of the green alga Ulva prolifera.</title>
        <authorList>
            <person name="Zhang Z."/>
        </authorList>
    </citation>
    <scope>NUCLEOTIDE SEQUENCE [LARGE SCALE GENOMIC DNA]</scope>
    <source>
        <strain evidence="11 12">CCMM003</strain>
    </source>
</reference>
<evidence type="ECO:0000313" key="11">
    <source>
        <dbReference type="EMBL" id="RKN79636.1"/>
    </source>
</evidence>
<feature type="compositionally biased region" description="Basic residues" evidence="10">
    <location>
        <begin position="1"/>
        <end position="17"/>
    </location>
</feature>
<dbReference type="HAMAP" id="MF_01342">
    <property type="entry name" value="Ribosomal_uL16"/>
    <property type="match status" value="1"/>
</dbReference>
<dbReference type="SUPFAM" id="SSF54686">
    <property type="entry name" value="Ribosomal protein L16p/L10e"/>
    <property type="match status" value="1"/>
</dbReference>
<evidence type="ECO:0000256" key="2">
    <source>
        <dbReference type="ARBA" id="ARBA00022555"/>
    </source>
</evidence>
<dbReference type="InterPro" id="IPR036920">
    <property type="entry name" value="Ribosomal_uL16_sf"/>
</dbReference>
<dbReference type="GO" id="GO:0006412">
    <property type="term" value="P:translation"/>
    <property type="evidence" value="ECO:0007669"/>
    <property type="project" value="UniProtKB-UniRule"/>
</dbReference>
<dbReference type="PANTHER" id="PTHR12220:SF13">
    <property type="entry name" value="LARGE RIBOSOMAL SUBUNIT PROTEIN UL16M"/>
    <property type="match status" value="1"/>
</dbReference>
<evidence type="ECO:0000256" key="6">
    <source>
        <dbReference type="ARBA" id="ARBA00035198"/>
    </source>
</evidence>
<dbReference type="InterPro" id="IPR047873">
    <property type="entry name" value="Ribosomal_uL16"/>
</dbReference>
<dbReference type="CDD" id="cd01433">
    <property type="entry name" value="Ribosomal_L16_L10e"/>
    <property type="match status" value="1"/>
</dbReference>
<dbReference type="InterPro" id="IPR020798">
    <property type="entry name" value="Ribosomal_uL16_CS"/>
</dbReference>
<dbReference type="PRINTS" id="PR00060">
    <property type="entry name" value="RIBOSOMALL16"/>
</dbReference>
<evidence type="ECO:0000256" key="7">
    <source>
        <dbReference type="HAMAP-Rule" id="MF_01342"/>
    </source>
</evidence>
<evidence type="ECO:0000256" key="9">
    <source>
        <dbReference type="RuleBase" id="RU004414"/>
    </source>
</evidence>
<name>A0A3B0CA28_9FLAO</name>
<dbReference type="NCBIfam" id="TIGR01164">
    <property type="entry name" value="rplP_bact"/>
    <property type="match status" value="1"/>
</dbReference>
<dbReference type="GO" id="GO:0022625">
    <property type="term" value="C:cytosolic large ribosomal subunit"/>
    <property type="evidence" value="ECO:0007669"/>
    <property type="project" value="TreeGrafter"/>
</dbReference>
<comment type="similarity">
    <text evidence="1 7 8">Belongs to the universal ribosomal protein uL16 family.</text>
</comment>
<evidence type="ECO:0000256" key="8">
    <source>
        <dbReference type="RuleBase" id="RU004413"/>
    </source>
</evidence>
<dbReference type="AlphaFoldDB" id="A0A3B0CA28"/>
<dbReference type="Gene3D" id="3.90.1170.10">
    <property type="entry name" value="Ribosomal protein L10e/L16"/>
    <property type="match status" value="1"/>
</dbReference>
<keyword evidence="2 7" id="KW-0820">tRNA-binding</keyword>
<feature type="region of interest" description="Disordered" evidence="10">
    <location>
        <begin position="1"/>
        <end position="25"/>
    </location>
</feature>
<accession>A0A3B0CA28</accession>
<comment type="caution">
    <text evidence="11">The sequence shown here is derived from an EMBL/GenBank/DDBJ whole genome shotgun (WGS) entry which is preliminary data.</text>
</comment>
<keyword evidence="4 7" id="KW-0689">Ribosomal protein</keyword>
<dbReference type="OrthoDB" id="9802589at2"/>
<evidence type="ECO:0000256" key="3">
    <source>
        <dbReference type="ARBA" id="ARBA00022730"/>
    </source>
</evidence>
<dbReference type="PANTHER" id="PTHR12220">
    <property type="entry name" value="50S/60S RIBOSOMAL PROTEIN L16"/>
    <property type="match status" value="1"/>
</dbReference>
<organism evidence="11 12">
    <name type="scientific">Ulvibacterium marinum</name>
    <dbReference type="NCBI Taxonomy" id="2419782"/>
    <lineage>
        <taxon>Bacteria</taxon>
        <taxon>Pseudomonadati</taxon>
        <taxon>Bacteroidota</taxon>
        <taxon>Flavobacteriia</taxon>
        <taxon>Flavobacteriales</taxon>
        <taxon>Flavobacteriaceae</taxon>
        <taxon>Ulvibacterium</taxon>
    </lineage>
</organism>
<comment type="function">
    <text evidence="7 9">Binds 23S rRNA and is also seen to make contacts with the A and possibly P site tRNAs.</text>
</comment>
<dbReference type="FunFam" id="3.90.1170.10:FF:000001">
    <property type="entry name" value="50S ribosomal protein L16"/>
    <property type="match status" value="1"/>
</dbReference>
<evidence type="ECO:0000256" key="4">
    <source>
        <dbReference type="ARBA" id="ARBA00022980"/>
    </source>
</evidence>
<keyword evidence="7 9" id="KW-0694">RNA-binding</keyword>
<dbReference type="Proteomes" id="UP000276603">
    <property type="component" value="Unassembled WGS sequence"/>
</dbReference>
<proteinExistence type="inferred from homology"/>
<dbReference type="GO" id="GO:0003735">
    <property type="term" value="F:structural constituent of ribosome"/>
    <property type="evidence" value="ECO:0007669"/>
    <property type="project" value="InterPro"/>
</dbReference>
<comment type="subunit">
    <text evidence="7 9">Part of the 50S ribosomal subunit.</text>
</comment>
<evidence type="ECO:0000256" key="5">
    <source>
        <dbReference type="ARBA" id="ARBA00023274"/>
    </source>
</evidence>
<dbReference type="Pfam" id="PF00252">
    <property type="entry name" value="Ribosomal_L16"/>
    <property type="match status" value="1"/>
</dbReference>
<evidence type="ECO:0000256" key="1">
    <source>
        <dbReference type="ARBA" id="ARBA00008931"/>
    </source>
</evidence>
<keyword evidence="5 7" id="KW-0687">Ribonucleoprotein</keyword>
<sequence>MLQPKRTKYRKMQKGRMKGNAGRGHQLSNGMFGIKTLDSKFITSRQIEAARIAATRYMKREGQLWIKIFPDKPITKKPLEVRMGKGKGAPEYFVAIVKPGRILFEVAGVPMDIAKEALRLAAQKLPVRTKFVVARDYEHKD</sequence>
<evidence type="ECO:0000256" key="10">
    <source>
        <dbReference type="SAM" id="MobiDB-lite"/>
    </source>
</evidence>
<dbReference type="GO" id="GO:0019843">
    <property type="term" value="F:rRNA binding"/>
    <property type="evidence" value="ECO:0007669"/>
    <property type="project" value="UniProtKB-UniRule"/>
</dbReference>
<keyword evidence="12" id="KW-1185">Reference proteome</keyword>
<evidence type="ECO:0000313" key="12">
    <source>
        <dbReference type="Proteomes" id="UP000276603"/>
    </source>
</evidence>
<dbReference type="PROSITE" id="PS00701">
    <property type="entry name" value="RIBOSOMAL_L16_2"/>
    <property type="match status" value="1"/>
</dbReference>
<dbReference type="GO" id="GO:0000049">
    <property type="term" value="F:tRNA binding"/>
    <property type="evidence" value="ECO:0007669"/>
    <property type="project" value="UniProtKB-KW"/>
</dbReference>
<gene>
    <name evidence="7" type="primary">rplP</name>
    <name evidence="11" type="ORF">D7Z94_15180</name>
</gene>
<dbReference type="RefSeq" id="WP_120712447.1">
    <property type="nucleotide sequence ID" value="NZ_CANMKH010000007.1"/>
</dbReference>
<keyword evidence="3 7" id="KW-0699">rRNA-binding</keyword>
<dbReference type="EMBL" id="RBCJ01000003">
    <property type="protein sequence ID" value="RKN79636.1"/>
    <property type="molecule type" value="Genomic_DNA"/>
</dbReference>
<dbReference type="PROSITE" id="PS00586">
    <property type="entry name" value="RIBOSOMAL_L16_1"/>
    <property type="match status" value="1"/>
</dbReference>